<accession>A0AAV4SNV4</accession>
<proteinExistence type="predicted"/>
<name>A0AAV4SNV4_CAEEX</name>
<evidence type="ECO:0000313" key="2">
    <source>
        <dbReference type="Proteomes" id="UP001054945"/>
    </source>
</evidence>
<gene>
    <name evidence="1" type="ORF">CEXT_740361</name>
</gene>
<evidence type="ECO:0000313" key="1">
    <source>
        <dbReference type="EMBL" id="GIY35122.1"/>
    </source>
</evidence>
<reference evidence="1 2" key="1">
    <citation type="submission" date="2021-06" db="EMBL/GenBank/DDBJ databases">
        <title>Caerostris extrusa draft genome.</title>
        <authorList>
            <person name="Kono N."/>
            <person name="Arakawa K."/>
        </authorList>
    </citation>
    <scope>NUCLEOTIDE SEQUENCE [LARGE SCALE GENOMIC DNA]</scope>
</reference>
<organism evidence="1 2">
    <name type="scientific">Caerostris extrusa</name>
    <name type="common">Bark spider</name>
    <name type="synonym">Caerostris bankana</name>
    <dbReference type="NCBI Taxonomy" id="172846"/>
    <lineage>
        <taxon>Eukaryota</taxon>
        <taxon>Metazoa</taxon>
        <taxon>Ecdysozoa</taxon>
        <taxon>Arthropoda</taxon>
        <taxon>Chelicerata</taxon>
        <taxon>Arachnida</taxon>
        <taxon>Araneae</taxon>
        <taxon>Araneomorphae</taxon>
        <taxon>Entelegynae</taxon>
        <taxon>Araneoidea</taxon>
        <taxon>Araneidae</taxon>
        <taxon>Caerostris</taxon>
    </lineage>
</organism>
<comment type="caution">
    <text evidence="1">The sequence shown here is derived from an EMBL/GenBank/DDBJ whole genome shotgun (WGS) entry which is preliminary data.</text>
</comment>
<dbReference type="Proteomes" id="UP001054945">
    <property type="component" value="Unassembled WGS sequence"/>
</dbReference>
<keyword evidence="2" id="KW-1185">Reference proteome</keyword>
<dbReference type="EMBL" id="BPLR01009859">
    <property type="protein sequence ID" value="GIY35122.1"/>
    <property type="molecule type" value="Genomic_DNA"/>
</dbReference>
<dbReference type="AlphaFoldDB" id="A0AAV4SNV4"/>
<protein>
    <submittedName>
        <fullName evidence="1">Uncharacterized protein</fullName>
    </submittedName>
</protein>
<sequence>MNPNVMINRSGNLALSTTNCMPSKISSAFQRIAPKKSRRQGWTNFFHASSHSTRNLTKRPPIIHADHSLQKSRRMSAAQLFARSLCVSRNCYGCWDGFGFLNFCTASRNCGIRDAMKYSVEESWSLNSR</sequence>